<organism evidence="1 2">
    <name type="scientific">Endozoicomonas elysicola</name>
    <dbReference type="NCBI Taxonomy" id="305900"/>
    <lineage>
        <taxon>Bacteria</taxon>
        <taxon>Pseudomonadati</taxon>
        <taxon>Pseudomonadota</taxon>
        <taxon>Gammaproteobacteria</taxon>
        <taxon>Oceanospirillales</taxon>
        <taxon>Endozoicomonadaceae</taxon>
        <taxon>Endozoicomonas</taxon>
    </lineage>
</organism>
<protein>
    <submittedName>
        <fullName evidence="1">Uncharacterized protein</fullName>
    </submittedName>
</protein>
<name>A0A081KAW9_9GAMM</name>
<sequence>MSDQIQKTKADLVIPASVQEEPDSFYLTLGLTLSEVSVLNQFCTHLRIGQLTQDNRCTEQQSRALMHLLHRINNHIQPDCVLPFLTGDADEQP</sequence>
<comment type="caution">
    <text evidence="1">The sequence shown here is derived from an EMBL/GenBank/DDBJ whole genome shotgun (WGS) entry which is preliminary data.</text>
</comment>
<accession>A0A081KAW9</accession>
<gene>
    <name evidence="1" type="ORF">GV64_11600</name>
</gene>
<keyword evidence="2" id="KW-1185">Reference proteome</keyword>
<dbReference type="STRING" id="305900.GV64_11600"/>
<dbReference type="AlphaFoldDB" id="A0A081KAW9"/>
<evidence type="ECO:0000313" key="1">
    <source>
        <dbReference type="EMBL" id="KEI71295.1"/>
    </source>
</evidence>
<dbReference type="RefSeq" id="WP_020582879.1">
    <property type="nucleotide sequence ID" value="NZ_JOJP01000001.1"/>
</dbReference>
<dbReference type="Proteomes" id="UP000027997">
    <property type="component" value="Unassembled WGS sequence"/>
</dbReference>
<dbReference type="EMBL" id="JOJP01000001">
    <property type="protein sequence ID" value="KEI71295.1"/>
    <property type="molecule type" value="Genomic_DNA"/>
</dbReference>
<proteinExistence type="predicted"/>
<reference evidence="1 2" key="1">
    <citation type="submission" date="2014-06" db="EMBL/GenBank/DDBJ databases">
        <title>Whole Genome Sequences of Three Symbiotic Endozoicomonas Bacteria.</title>
        <authorList>
            <person name="Neave M.J."/>
            <person name="Apprill A."/>
            <person name="Voolstra C.R."/>
        </authorList>
    </citation>
    <scope>NUCLEOTIDE SEQUENCE [LARGE SCALE GENOMIC DNA]</scope>
    <source>
        <strain evidence="1 2">DSM 22380</strain>
    </source>
</reference>
<evidence type="ECO:0000313" key="2">
    <source>
        <dbReference type="Proteomes" id="UP000027997"/>
    </source>
</evidence>